<comment type="caution">
    <text evidence="1">The sequence shown here is derived from an EMBL/GenBank/DDBJ whole genome shotgun (WGS) entry which is preliminary data.</text>
</comment>
<accession>A0A9N9BGM2</accession>
<keyword evidence="2" id="KW-1185">Reference proteome</keyword>
<reference evidence="1" key="1">
    <citation type="submission" date="2021-06" db="EMBL/GenBank/DDBJ databases">
        <authorList>
            <person name="Kallberg Y."/>
            <person name="Tangrot J."/>
            <person name="Rosling A."/>
        </authorList>
    </citation>
    <scope>NUCLEOTIDE SEQUENCE</scope>
    <source>
        <strain evidence="1">BR232B</strain>
    </source>
</reference>
<organism evidence="1 2">
    <name type="scientific">Paraglomus brasilianum</name>
    <dbReference type="NCBI Taxonomy" id="144538"/>
    <lineage>
        <taxon>Eukaryota</taxon>
        <taxon>Fungi</taxon>
        <taxon>Fungi incertae sedis</taxon>
        <taxon>Mucoromycota</taxon>
        <taxon>Glomeromycotina</taxon>
        <taxon>Glomeromycetes</taxon>
        <taxon>Paraglomerales</taxon>
        <taxon>Paraglomeraceae</taxon>
        <taxon>Paraglomus</taxon>
    </lineage>
</organism>
<evidence type="ECO:0000313" key="1">
    <source>
        <dbReference type="EMBL" id="CAG8567208.1"/>
    </source>
</evidence>
<proteinExistence type="predicted"/>
<dbReference type="Proteomes" id="UP000789739">
    <property type="component" value="Unassembled WGS sequence"/>
</dbReference>
<gene>
    <name evidence="1" type="ORF">PBRASI_LOCUS5906</name>
</gene>
<protein>
    <submittedName>
        <fullName evidence="1">768_t:CDS:1</fullName>
    </submittedName>
</protein>
<dbReference type="AlphaFoldDB" id="A0A9N9BGM2"/>
<sequence length="92" mass="10032">MPSALSYQQAIGPVTLNNACTRYKPSTSQKCQASNSIVFRRYRIGNRREFRCVFGRGTAESTSFAAQKAAEAALAKLTEFGISVVKGFCNTT</sequence>
<dbReference type="EMBL" id="CAJVPI010000734">
    <property type="protein sequence ID" value="CAG8567208.1"/>
    <property type="molecule type" value="Genomic_DNA"/>
</dbReference>
<evidence type="ECO:0000313" key="2">
    <source>
        <dbReference type="Proteomes" id="UP000789739"/>
    </source>
</evidence>
<name>A0A9N9BGM2_9GLOM</name>